<gene>
    <name evidence="2" type="ORF">CES85_4969</name>
</gene>
<dbReference type="InterPro" id="IPR002611">
    <property type="entry name" value="IstB_ATP-bd"/>
</dbReference>
<reference evidence="2 3" key="1">
    <citation type="submission" date="2017-07" db="EMBL/GenBank/DDBJ databases">
        <title>Phylogenetic study on the rhizospheric bacterium Ochrobactrum sp. A44.</title>
        <authorList>
            <person name="Krzyzanowska D.M."/>
            <person name="Ossowicki A."/>
            <person name="Rajewska M."/>
            <person name="Maciag T."/>
            <person name="Kaczynski Z."/>
            <person name="Czerwicka M."/>
            <person name="Jafra S."/>
        </authorList>
    </citation>
    <scope>NUCLEOTIDE SEQUENCE [LARGE SCALE GENOMIC DNA]</scope>
    <source>
        <strain evidence="2 3">A44</strain>
    </source>
</reference>
<evidence type="ECO:0000313" key="3">
    <source>
        <dbReference type="Proteomes" id="UP000215256"/>
    </source>
</evidence>
<dbReference type="Gene3D" id="3.40.50.300">
    <property type="entry name" value="P-loop containing nucleotide triphosphate hydrolases"/>
    <property type="match status" value="1"/>
</dbReference>
<protein>
    <submittedName>
        <fullName evidence="2">IstB-like ATP binding family protein</fullName>
    </submittedName>
</protein>
<sequence>MAYVSKDQAETTVLFEPISARCEGRSILITANQPFGEWDKVFPDKGMMLAAIDSLVHHATIF</sequence>
<dbReference type="GO" id="GO:0005524">
    <property type="term" value="F:ATP binding"/>
    <property type="evidence" value="ECO:0007669"/>
    <property type="project" value="InterPro"/>
</dbReference>
<dbReference type="Pfam" id="PF01695">
    <property type="entry name" value="IstB_IS21"/>
    <property type="match status" value="1"/>
</dbReference>
<proteinExistence type="predicted"/>
<accession>A0A248UBK0</accession>
<name>A0A248UBK0_9HYPH</name>
<dbReference type="AlphaFoldDB" id="A0A248UBK0"/>
<evidence type="ECO:0000313" key="2">
    <source>
        <dbReference type="EMBL" id="ASV84177.1"/>
    </source>
</evidence>
<dbReference type="Proteomes" id="UP000215256">
    <property type="component" value="Chromosome 2"/>
</dbReference>
<dbReference type="EMBL" id="CP022603">
    <property type="protein sequence ID" value="ASV84177.1"/>
    <property type="molecule type" value="Genomic_DNA"/>
</dbReference>
<dbReference type="KEGG" id="och:CES85_4969"/>
<organism evidence="2 3">
    <name type="scientific">Ochrobactrum quorumnocens</name>
    <dbReference type="NCBI Taxonomy" id="271865"/>
    <lineage>
        <taxon>Bacteria</taxon>
        <taxon>Pseudomonadati</taxon>
        <taxon>Pseudomonadota</taxon>
        <taxon>Alphaproteobacteria</taxon>
        <taxon>Hyphomicrobiales</taxon>
        <taxon>Brucellaceae</taxon>
        <taxon>Brucella/Ochrobactrum group</taxon>
        <taxon>Ochrobactrum</taxon>
    </lineage>
</organism>
<evidence type="ECO:0000259" key="1">
    <source>
        <dbReference type="Pfam" id="PF01695"/>
    </source>
</evidence>
<dbReference type="InterPro" id="IPR027417">
    <property type="entry name" value="P-loop_NTPase"/>
</dbReference>
<feature type="domain" description="IstB-like ATP-binding" evidence="1">
    <location>
        <begin position="3"/>
        <end position="61"/>
    </location>
</feature>